<dbReference type="AlphaFoldDB" id="W1RZH7"/>
<evidence type="ECO:0000313" key="1">
    <source>
        <dbReference type="EMBL" id="ETI62596.1"/>
    </source>
</evidence>
<dbReference type="GO" id="GO:0006281">
    <property type="term" value="P:DNA repair"/>
    <property type="evidence" value="ECO:0007669"/>
    <property type="project" value="InterPro"/>
</dbReference>
<dbReference type="PATRIC" id="fig|1208321.3.peg.187"/>
<dbReference type="GO" id="GO:0006310">
    <property type="term" value="P:DNA recombination"/>
    <property type="evidence" value="ECO:0007669"/>
    <property type="project" value="InterPro"/>
</dbReference>
<dbReference type="Gene3D" id="3.30.1330.70">
    <property type="entry name" value="Holliday junction resolvase RusA"/>
    <property type="match status" value="1"/>
</dbReference>
<dbReference type="STRING" id="1208321.D104_00925"/>
<sequence length="254" mass="29589">MEIKITTDNCAVDKHFLIKELASAKVIVELEFEKIISMQSQKKRQKELINIIHQELGKFQWMISDSVNIELVWYLNAIERQETDKVGDLDNITKPILDALTGENGILMDDSQIGSIHTFWMSRNELKHDNYLKIEISFSNDYCFDKSDLIFIQYEGAVCLPLNVDFNSEISMLGALAVVWARKMHRNTAKKIRKLGADADRFLVQSSYDIHRTRLSGFSKKRIYSLDDFKKECRKNGLTYKSYLSFFKRLLKRA</sequence>
<dbReference type="InterPro" id="IPR036614">
    <property type="entry name" value="RusA-like_sf"/>
</dbReference>
<accession>W1RZH7</accession>
<gene>
    <name evidence="1" type="ORF">D104_00925</name>
</gene>
<dbReference type="SUPFAM" id="SSF103084">
    <property type="entry name" value="Holliday junction resolvase RusA"/>
    <property type="match status" value="1"/>
</dbReference>
<comment type="caution">
    <text evidence="1">The sequence shown here is derived from an EMBL/GenBank/DDBJ whole genome shotgun (WGS) entry which is preliminary data.</text>
</comment>
<organism evidence="1 2">
    <name type="scientific">Marinomonas profundimaris</name>
    <dbReference type="NCBI Taxonomy" id="1208321"/>
    <lineage>
        <taxon>Bacteria</taxon>
        <taxon>Pseudomonadati</taxon>
        <taxon>Pseudomonadota</taxon>
        <taxon>Gammaproteobacteria</taxon>
        <taxon>Oceanospirillales</taxon>
        <taxon>Oceanospirillaceae</taxon>
        <taxon>Marinomonas</taxon>
    </lineage>
</organism>
<dbReference type="Proteomes" id="UP000018857">
    <property type="component" value="Unassembled WGS sequence"/>
</dbReference>
<dbReference type="OrthoDB" id="8478301at2"/>
<keyword evidence="2" id="KW-1185">Reference proteome</keyword>
<evidence type="ECO:0000313" key="2">
    <source>
        <dbReference type="Proteomes" id="UP000018857"/>
    </source>
</evidence>
<proteinExistence type="predicted"/>
<protein>
    <submittedName>
        <fullName evidence="1">Uncharacterized protein</fullName>
    </submittedName>
</protein>
<reference evidence="1 2" key="1">
    <citation type="journal article" date="2014" name="Genome Announc.">
        <title>Draft Genome Sequence of Marinomonas sp. Strain D104, a Polycyclic Aromatic Hydrocarbon-Degrading Bacterium from the Deep-Sea Sediment of the Arctic Ocean.</title>
        <authorList>
            <person name="Dong C."/>
            <person name="Bai X."/>
            <person name="Lai Q."/>
            <person name="Xie Y."/>
            <person name="Chen X."/>
            <person name="Shao Z."/>
        </authorList>
    </citation>
    <scope>NUCLEOTIDE SEQUENCE [LARGE SCALE GENOMIC DNA]</scope>
    <source>
        <strain evidence="1 2">D104</strain>
    </source>
</reference>
<dbReference type="RefSeq" id="WP_024022408.1">
    <property type="nucleotide sequence ID" value="NZ_AYOZ01000001.1"/>
</dbReference>
<dbReference type="InterPro" id="IPR008822">
    <property type="entry name" value="Endonuclease_RusA-like"/>
</dbReference>
<name>W1RZH7_9GAMM</name>
<dbReference type="Pfam" id="PF05866">
    <property type="entry name" value="RusA"/>
    <property type="match status" value="1"/>
</dbReference>
<dbReference type="eggNOG" id="ENOG5033PMA">
    <property type="taxonomic scope" value="Bacteria"/>
</dbReference>
<dbReference type="EMBL" id="AYOZ01000001">
    <property type="protein sequence ID" value="ETI62596.1"/>
    <property type="molecule type" value="Genomic_DNA"/>
</dbReference>
<dbReference type="GO" id="GO:0000287">
    <property type="term" value="F:magnesium ion binding"/>
    <property type="evidence" value="ECO:0007669"/>
    <property type="project" value="InterPro"/>
</dbReference>